<dbReference type="InterPro" id="IPR000297">
    <property type="entry name" value="PPIase_PpiC"/>
</dbReference>
<protein>
    <submittedName>
        <fullName evidence="4">Peptidyl-prolyl cis-trans isomerase ESS1</fullName>
    </submittedName>
</protein>
<evidence type="ECO:0000313" key="4">
    <source>
        <dbReference type="EMBL" id="OLP79660.1"/>
    </source>
</evidence>
<dbReference type="GO" id="GO:0003755">
    <property type="term" value="F:peptidyl-prolyl cis-trans isomerase activity"/>
    <property type="evidence" value="ECO:0007669"/>
    <property type="project" value="UniProtKB-KW"/>
</dbReference>
<dbReference type="OrthoDB" id="436078at2759"/>
<sequence>MGAVLFHAAKNDRTGTGKDQNKKTRRICFAQAELSAVDFEALRGELKRRQAKTVREKWWEKGPTLPGEGCTPAQRRLADDKAHYTGVCRLLQDHLGYLQWLRDFAGMFAHSRGDPVTDEEAIMNFSPTVQTTGQERETKGGFVYAGNGKGTHMWRLKQERPDLFAEKDLPEEEQIPSGFATCSTAGWLYNKDKDIYFELKSKRRFWFDESTRVHRALHEGEATSLCLSAGASAISANAMPMTKHIVVPDIHGAAKALRRDFRHLDRPAGALAVLGAGSGAAAPEAAARLLPEKLFKRLASFRSEWTDEMLVAALTGAFVDVAAGLGGQMPAGAAGLVVGRRIVAAASPGGCCAVARQPQGESLGAGAVPRKAKAAGGSSDTTRPELSLLCSARPQPSESIATHCVHLDASDALVLGLGVGDLWDQPEPALEAALPHLAQQRCRAGGLALFRQARAAGRATPPAAVALARLGLSSDEANKEAADVSQPSKRPRVESGPSKVRLRQVLLRYAGSKEAKNPVRHKAVTRSREDAEQQMLKLADDFMADACASFPSVCRSVSECASALKGGQMAGDLGWVDRPDPEAQKQKQEKDKAPPKLPLPSSVLKAAVELGIGELGDVLTSEIGVHLVQRTA</sequence>
<dbReference type="InterPro" id="IPR046357">
    <property type="entry name" value="PPIase_dom_sf"/>
</dbReference>
<feature type="region of interest" description="Disordered" evidence="2">
    <location>
        <begin position="572"/>
        <end position="599"/>
    </location>
</feature>
<keyword evidence="1" id="KW-0697">Rotamase</keyword>
<evidence type="ECO:0000256" key="1">
    <source>
        <dbReference type="PROSITE-ProRule" id="PRU00278"/>
    </source>
</evidence>
<name>A0A1Q9C9P7_SYMMI</name>
<reference evidence="4 5" key="1">
    <citation type="submission" date="2016-02" db="EMBL/GenBank/DDBJ databases">
        <title>Genome analysis of coral dinoflagellate symbionts highlights evolutionary adaptations to a symbiotic lifestyle.</title>
        <authorList>
            <person name="Aranda M."/>
            <person name="Li Y."/>
            <person name="Liew Y.J."/>
            <person name="Baumgarten S."/>
            <person name="Simakov O."/>
            <person name="Wilson M."/>
            <person name="Piel J."/>
            <person name="Ashoor H."/>
            <person name="Bougouffa S."/>
            <person name="Bajic V.B."/>
            <person name="Ryu T."/>
            <person name="Ravasi T."/>
            <person name="Bayer T."/>
            <person name="Micklem G."/>
            <person name="Kim H."/>
            <person name="Bhak J."/>
            <person name="Lajeunesse T.C."/>
            <person name="Voolstra C.R."/>
        </authorList>
    </citation>
    <scope>NUCLEOTIDE SEQUENCE [LARGE SCALE GENOMIC DNA]</scope>
    <source>
        <strain evidence="4 5">CCMP2467</strain>
    </source>
</reference>
<gene>
    <name evidence="4" type="primary">ESS1</name>
    <name evidence="4" type="ORF">AK812_SmicGene40023</name>
</gene>
<keyword evidence="1 4" id="KW-0413">Isomerase</keyword>
<dbReference type="PROSITE" id="PS50198">
    <property type="entry name" value="PPIC_PPIASE_2"/>
    <property type="match status" value="1"/>
</dbReference>
<keyword evidence="5" id="KW-1185">Reference proteome</keyword>
<evidence type="ECO:0000259" key="3">
    <source>
        <dbReference type="PROSITE" id="PS50198"/>
    </source>
</evidence>
<dbReference type="Pfam" id="PF00639">
    <property type="entry name" value="Rotamase"/>
    <property type="match status" value="1"/>
</dbReference>
<evidence type="ECO:0000256" key="2">
    <source>
        <dbReference type="SAM" id="MobiDB-lite"/>
    </source>
</evidence>
<proteinExistence type="predicted"/>
<dbReference type="Proteomes" id="UP000186817">
    <property type="component" value="Unassembled WGS sequence"/>
</dbReference>
<dbReference type="Gene3D" id="3.10.50.40">
    <property type="match status" value="1"/>
</dbReference>
<accession>A0A1Q9C9P7</accession>
<organism evidence="4 5">
    <name type="scientific">Symbiodinium microadriaticum</name>
    <name type="common">Dinoflagellate</name>
    <name type="synonym">Zooxanthella microadriatica</name>
    <dbReference type="NCBI Taxonomy" id="2951"/>
    <lineage>
        <taxon>Eukaryota</taxon>
        <taxon>Sar</taxon>
        <taxon>Alveolata</taxon>
        <taxon>Dinophyceae</taxon>
        <taxon>Suessiales</taxon>
        <taxon>Symbiodiniaceae</taxon>
        <taxon>Symbiodinium</taxon>
    </lineage>
</organism>
<dbReference type="SUPFAM" id="SSF54534">
    <property type="entry name" value="FKBP-like"/>
    <property type="match status" value="1"/>
</dbReference>
<feature type="region of interest" description="Disordered" evidence="2">
    <location>
        <begin position="476"/>
        <end position="498"/>
    </location>
</feature>
<dbReference type="AlphaFoldDB" id="A0A1Q9C9P7"/>
<feature type="compositionally biased region" description="Basic and acidic residues" evidence="2">
    <location>
        <begin position="575"/>
        <end position="594"/>
    </location>
</feature>
<dbReference type="OMA" id="TRRICFA"/>
<feature type="domain" description="PpiC" evidence="3">
    <location>
        <begin position="497"/>
        <end position="632"/>
    </location>
</feature>
<dbReference type="EMBL" id="LSRX01001460">
    <property type="protein sequence ID" value="OLP79660.1"/>
    <property type="molecule type" value="Genomic_DNA"/>
</dbReference>
<evidence type="ECO:0000313" key="5">
    <source>
        <dbReference type="Proteomes" id="UP000186817"/>
    </source>
</evidence>
<comment type="caution">
    <text evidence="4">The sequence shown here is derived from an EMBL/GenBank/DDBJ whole genome shotgun (WGS) entry which is preliminary data.</text>
</comment>